<dbReference type="Proteomes" id="UP000831786">
    <property type="component" value="Chromosome"/>
</dbReference>
<dbReference type="InterPro" id="IPR016047">
    <property type="entry name" value="M23ase_b-sheet_dom"/>
</dbReference>
<dbReference type="InterPro" id="IPR011055">
    <property type="entry name" value="Dup_hybrid_motif"/>
</dbReference>
<keyword evidence="3" id="KW-1185">Reference proteome</keyword>
<reference evidence="2 3" key="1">
    <citation type="submission" date="2022-04" db="EMBL/GenBank/DDBJ databases">
        <title>Leucobacter sp. isolated from rhizosphere of garlic.</title>
        <authorList>
            <person name="Won M."/>
            <person name="Lee C.-M."/>
            <person name="Woen H.-Y."/>
            <person name="Kwon S.-W."/>
        </authorList>
    </citation>
    <scope>NUCLEOTIDE SEQUENCE [LARGE SCALE GENOMIC DNA]</scope>
    <source>
        <strain evidence="2 3">H21R-40</strain>
    </source>
</reference>
<organism evidence="2 3">
    <name type="scientific">Leucobacter allii</name>
    <dbReference type="NCBI Taxonomy" id="2932247"/>
    <lineage>
        <taxon>Bacteria</taxon>
        <taxon>Bacillati</taxon>
        <taxon>Actinomycetota</taxon>
        <taxon>Actinomycetes</taxon>
        <taxon>Micrococcales</taxon>
        <taxon>Microbacteriaceae</taxon>
        <taxon>Leucobacter</taxon>
    </lineage>
</organism>
<dbReference type="CDD" id="cd12797">
    <property type="entry name" value="M23_peptidase"/>
    <property type="match status" value="1"/>
</dbReference>
<evidence type="ECO:0000259" key="1">
    <source>
        <dbReference type="Pfam" id="PF01551"/>
    </source>
</evidence>
<dbReference type="InterPro" id="IPR050570">
    <property type="entry name" value="Cell_wall_metabolism_enzyme"/>
</dbReference>
<sequence>MPDLIYWPFDPGIIREYPGASQLAIRPQHYGTDFPVAAGTPLRATISGTVRLTWNDGYGAYVLDIVAPSGTVIRNGHLSRMDVPHGAWVNAGDWIGLTGGRPGSAGAGLSTGAHLHWEIRDNIRWDGYGWYDPRDLEIHHFAELDFPPATTTSADAAPPLLGMESEMIVYYAHALGKGQPGWLVMGYSPKALILSTQESANEWARRIGKETISAGYDGFRKYLRAAGGTVAQLATVSKG</sequence>
<evidence type="ECO:0000313" key="2">
    <source>
        <dbReference type="EMBL" id="UOQ57254.1"/>
    </source>
</evidence>
<gene>
    <name evidence="2" type="ORF">MUN78_16615</name>
</gene>
<dbReference type="EMBL" id="CP095045">
    <property type="protein sequence ID" value="UOQ57254.1"/>
    <property type="molecule type" value="Genomic_DNA"/>
</dbReference>
<feature type="domain" description="M23ase beta-sheet core" evidence="1">
    <location>
        <begin position="28"/>
        <end position="122"/>
    </location>
</feature>
<name>A0ABY4FLV7_9MICO</name>
<dbReference type="RefSeq" id="WP_244727932.1">
    <property type="nucleotide sequence ID" value="NZ_CP095045.1"/>
</dbReference>
<dbReference type="Gene3D" id="2.70.70.10">
    <property type="entry name" value="Glucose Permease (Domain IIA)"/>
    <property type="match status" value="1"/>
</dbReference>
<dbReference type="PANTHER" id="PTHR21666:SF270">
    <property type="entry name" value="MUREIN HYDROLASE ACTIVATOR ENVC"/>
    <property type="match status" value="1"/>
</dbReference>
<dbReference type="SUPFAM" id="SSF51261">
    <property type="entry name" value="Duplicated hybrid motif"/>
    <property type="match status" value="1"/>
</dbReference>
<accession>A0ABY4FLV7</accession>
<dbReference type="Pfam" id="PF01551">
    <property type="entry name" value="Peptidase_M23"/>
    <property type="match status" value="1"/>
</dbReference>
<dbReference type="PANTHER" id="PTHR21666">
    <property type="entry name" value="PEPTIDASE-RELATED"/>
    <property type="match status" value="1"/>
</dbReference>
<protein>
    <submittedName>
        <fullName evidence="2">M23 family metallopeptidase</fullName>
    </submittedName>
</protein>
<evidence type="ECO:0000313" key="3">
    <source>
        <dbReference type="Proteomes" id="UP000831786"/>
    </source>
</evidence>
<proteinExistence type="predicted"/>